<evidence type="ECO:0000313" key="3">
    <source>
        <dbReference type="EMBL" id="MBC8570158.1"/>
    </source>
</evidence>
<dbReference type="PANTHER" id="PTHR35848:SF6">
    <property type="entry name" value="CUPIN TYPE-2 DOMAIN-CONTAINING PROTEIN"/>
    <property type="match status" value="1"/>
</dbReference>
<dbReference type="AlphaFoldDB" id="A0A926EBS3"/>
<dbReference type="Proteomes" id="UP000660861">
    <property type="component" value="Unassembled WGS sequence"/>
</dbReference>
<dbReference type="RefSeq" id="WP_262397246.1">
    <property type="nucleotide sequence ID" value="NZ_JACRTC010000002.1"/>
</dbReference>
<organism evidence="3 4">
    <name type="scientific">Zongyangia hominis</name>
    <dbReference type="NCBI Taxonomy" id="2763677"/>
    <lineage>
        <taxon>Bacteria</taxon>
        <taxon>Bacillati</taxon>
        <taxon>Bacillota</taxon>
        <taxon>Clostridia</taxon>
        <taxon>Eubacteriales</taxon>
        <taxon>Oscillospiraceae</taxon>
        <taxon>Zongyangia</taxon>
    </lineage>
</organism>
<evidence type="ECO:0000259" key="2">
    <source>
        <dbReference type="Pfam" id="PF07883"/>
    </source>
</evidence>
<evidence type="ECO:0000256" key="1">
    <source>
        <dbReference type="ARBA" id="ARBA00022723"/>
    </source>
</evidence>
<sequence length="114" mass="12079">MVVKKADMKVEKRSAWRGGDGAIECRHLAPQGNPAKWRFAAELTFAPGDSIGEHAHSGETELYYVMEGEGTVMDNGQPVQVGPGDAVFTGGGASHSIKNTGDGILRLLALVVEE</sequence>
<gene>
    <name evidence="3" type="ORF">H8709_04870</name>
</gene>
<dbReference type="InterPro" id="IPR011051">
    <property type="entry name" value="RmlC_Cupin_sf"/>
</dbReference>
<keyword evidence="4" id="KW-1185">Reference proteome</keyword>
<dbReference type="Pfam" id="PF07883">
    <property type="entry name" value="Cupin_2"/>
    <property type="match status" value="1"/>
</dbReference>
<accession>A0A926EBS3</accession>
<dbReference type="PANTHER" id="PTHR35848">
    <property type="entry name" value="OXALATE-BINDING PROTEIN"/>
    <property type="match status" value="1"/>
</dbReference>
<dbReference type="InterPro" id="IPR013096">
    <property type="entry name" value="Cupin_2"/>
</dbReference>
<dbReference type="Gene3D" id="2.60.120.10">
    <property type="entry name" value="Jelly Rolls"/>
    <property type="match status" value="1"/>
</dbReference>
<dbReference type="SUPFAM" id="SSF51182">
    <property type="entry name" value="RmlC-like cupins"/>
    <property type="match status" value="1"/>
</dbReference>
<name>A0A926EBS3_9FIRM</name>
<proteinExistence type="predicted"/>
<keyword evidence="1" id="KW-0479">Metal-binding</keyword>
<dbReference type="InterPro" id="IPR014710">
    <property type="entry name" value="RmlC-like_jellyroll"/>
</dbReference>
<feature type="domain" description="Cupin type-2" evidence="2">
    <location>
        <begin position="43"/>
        <end position="110"/>
    </location>
</feature>
<protein>
    <submittedName>
        <fullName evidence="3">Cupin domain-containing protein</fullName>
    </submittedName>
</protein>
<reference evidence="3" key="1">
    <citation type="submission" date="2020-08" db="EMBL/GenBank/DDBJ databases">
        <title>Genome public.</title>
        <authorList>
            <person name="Liu C."/>
            <person name="Sun Q."/>
        </authorList>
    </citation>
    <scope>NUCLEOTIDE SEQUENCE</scope>
    <source>
        <strain evidence="3">NSJ-54</strain>
    </source>
</reference>
<dbReference type="InterPro" id="IPR051610">
    <property type="entry name" value="GPI/OXD"/>
</dbReference>
<evidence type="ECO:0000313" key="4">
    <source>
        <dbReference type="Proteomes" id="UP000660861"/>
    </source>
</evidence>
<dbReference type="GO" id="GO:0046872">
    <property type="term" value="F:metal ion binding"/>
    <property type="evidence" value="ECO:0007669"/>
    <property type="project" value="UniProtKB-KW"/>
</dbReference>
<comment type="caution">
    <text evidence="3">The sequence shown here is derived from an EMBL/GenBank/DDBJ whole genome shotgun (WGS) entry which is preliminary data.</text>
</comment>
<dbReference type="EMBL" id="JACRTC010000002">
    <property type="protein sequence ID" value="MBC8570158.1"/>
    <property type="molecule type" value="Genomic_DNA"/>
</dbReference>